<dbReference type="InterPro" id="IPR000835">
    <property type="entry name" value="HTH_MarR-typ"/>
</dbReference>
<dbReference type="OrthoDB" id="117723at2"/>
<gene>
    <name evidence="5" type="ORF">D3872_24695</name>
</gene>
<keyword evidence="2" id="KW-0238">DNA-binding</keyword>
<dbReference type="Pfam" id="PF12802">
    <property type="entry name" value="MarR_2"/>
    <property type="match status" value="1"/>
</dbReference>
<keyword evidence="6" id="KW-1185">Reference proteome</keyword>
<feature type="domain" description="HTH marR-type" evidence="4">
    <location>
        <begin position="12"/>
        <end position="146"/>
    </location>
</feature>
<reference evidence="5 6" key="1">
    <citation type="submission" date="2018-09" db="EMBL/GenBank/DDBJ databases">
        <authorList>
            <person name="Zhu H."/>
        </authorList>
    </citation>
    <scope>NUCLEOTIDE SEQUENCE [LARGE SCALE GENOMIC DNA]</scope>
    <source>
        <strain evidence="5 6">K1S02-61</strain>
    </source>
</reference>
<dbReference type="AlphaFoldDB" id="A0A418X732"/>
<dbReference type="PROSITE" id="PS01117">
    <property type="entry name" value="HTH_MARR_1"/>
    <property type="match status" value="1"/>
</dbReference>
<comment type="caution">
    <text evidence="5">The sequence shown here is derived from an EMBL/GenBank/DDBJ whole genome shotgun (WGS) entry which is preliminary data.</text>
</comment>
<dbReference type="Proteomes" id="UP000284006">
    <property type="component" value="Unassembled WGS sequence"/>
</dbReference>
<evidence type="ECO:0000256" key="1">
    <source>
        <dbReference type="ARBA" id="ARBA00023015"/>
    </source>
</evidence>
<sequence length="170" mass="19087">MSQAKTTPKHGEFRLGFLIHDVSRLRRTVVDKALKPLGVTRSQWWVLANLSREKGSGMMQTDLAKFLDIGKVALGGLLDRLEENGYIARKADPNDRRAKQIKMTAAGALLLSSIQERASVVNEEMMVGVSEEEILATEDVLYRMKLRLLEMDRQTRQNGEADADTDADEQ</sequence>
<dbReference type="GO" id="GO:0003700">
    <property type="term" value="F:DNA-binding transcription factor activity"/>
    <property type="evidence" value="ECO:0007669"/>
    <property type="project" value="InterPro"/>
</dbReference>
<proteinExistence type="predicted"/>
<dbReference type="Gene3D" id="1.10.10.10">
    <property type="entry name" value="Winged helix-like DNA-binding domain superfamily/Winged helix DNA-binding domain"/>
    <property type="match status" value="1"/>
</dbReference>
<keyword evidence="3" id="KW-0804">Transcription</keyword>
<dbReference type="InterPro" id="IPR036388">
    <property type="entry name" value="WH-like_DNA-bd_sf"/>
</dbReference>
<evidence type="ECO:0000256" key="2">
    <source>
        <dbReference type="ARBA" id="ARBA00023125"/>
    </source>
</evidence>
<dbReference type="InterPro" id="IPR036390">
    <property type="entry name" value="WH_DNA-bd_sf"/>
</dbReference>
<dbReference type="InterPro" id="IPR023187">
    <property type="entry name" value="Tscrpt_reg_MarR-type_CS"/>
</dbReference>
<keyword evidence="1" id="KW-0805">Transcription regulation</keyword>
<dbReference type="PRINTS" id="PR00598">
    <property type="entry name" value="HTHMARR"/>
</dbReference>
<dbReference type="GO" id="GO:0003677">
    <property type="term" value="F:DNA binding"/>
    <property type="evidence" value="ECO:0007669"/>
    <property type="project" value="UniProtKB-KW"/>
</dbReference>
<dbReference type="PANTHER" id="PTHR42756:SF1">
    <property type="entry name" value="TRANSCRIPTIONAL REPRESSOR OF EMRAB OPERON"/>
    <property type="match status" value="1"/>
</dbReference>
<dbReference type="SUPFAM" id="SSF46785">
    <property type="entry name" value="Winged helix' DNA-binding domain"/>
    <property type="match status" value="1"/>
</dbReference>
<protein>
    <submittedName>
        <fullName evidence="5">MarR family transcriptional regulator</fullName>
    </submittedName>
</protein>
<accession>A0A418X732</accession>
<dbReference type="EMBL" id="QYUP01000198">
    <property type="protein sequence ID" value="RJG08272.1"/>
    <property type="molecule type" value="Genomic_DNA"/>
</dbReference>
<dbReference type="PANTHER" id="PTHR42756">
    <property type="entry name" value="TRANSCRIPTIONAL REGULATOR, MARR"/>
    <property type="match status" value="1"/>
</dbReference>
<dbReference type="SMART" id="SM00347">
    <property type="entry name" value="HTH_MARR"/>
    <property type="match status" value="1"/>
</dbReference>
<evidence type="ECO:0000313" key="5">
    <source>
        <dbReference type="EMBL" id="RJG08272.1"/>
    </source>
</evidence>
<dbReference type="RefSeq" id="WP_119813247.1">
    <property type="nucleotide sequence ID" value="NZ_QYUP01000198.1"/>
</dbReference>
<dbReference type="PROSITE" id="PS50995">
    <property type="entry name" value="HTH_MARR_2"/>
    <property type="match status" value="1"/>
</dbReference>
<evidence type="ECO:0000259" key="4">
    <source>
        <dbReference type="PROSITE" id="PS50995"/>
    </source>
</evidence>
<organism evidence="5 6">
    <name type="scientific">Massilia cavernae</name>
    <dbReference type="NCBI Taxonomy" id="2320864"/>
    <lineage>
        <taxon>Bacteria</taxon>
        <taxon>Pseudomonadati</taxon>
        <taxon>Pseudomonadota</taxon>
        <taxon>Betaproteobacteria</taxon>
        <taxon>Burkholderiales</taxon>
        <taxon>Oxalobacteraceae</taxon>
        <taxon>Telluria group</taxon>
        <taxon>Massilia</taxon>
    </lineage>
</organism>
<evidence type="ECO:0000313" key="6">
    <source>
        <dbReference type="Proteomes" id="UP000284006"/>
    </source>
</evidence>
<evidence type="ECO:0000256" key="3">
    <source>
        <dbReference type="ARBA" id="ARBA00023163"/>
    </source>
</evidence>
<name>A0A418X732_9BURK</name>